<dbReference type="InterPro" id="IPR011059">
    <property type="entry name" value="Metal-dep_hydrolase_composite"/>
</dbReference>
<reference evidence="7 8" key="1">
    <citation type="submission" date="2018-05" db="EMBL/GenBank/DDBJ databases">
        <title>Genome comparison of Eubacterium sp.</title>
        <authorList>
            <person name="Feng Y."/>
            <person name="Sanchez-Andrea I."/>
            <person name="Stams A.J.M."/>
            <person name="De Vos W.M."/>
        </authorList>
    </citation>
    <scope>NUCLEOTIDE SEQUENCE [LARGE SCALE GENOMIC DNA]</scope>
    <source>
        <strain evidence="7 8">YI</strain>
    </source>
</reference>
<dbReference type="InterPro" id="IPR006680">
    <property type="entry name" value="Amidohydro-rel"/>
</dbReference>
<evidence type="ECO:0000256" key="1">
    <source>
        <dbReference type="ARBA" id="ARBA00001947"/>
    </source>
</evidence>
<proteinExistence type="inferred from homology"/>
<dbReference type="Gene3D" id="3.20.20.140">
    <property type="entry name" value="Metal-dependent hydrolases"/>
    <property type="match status" value="1"/>
</dbReference>
<comment type="similarity">
    <text evidence="2">Belongs to the metallo-dependent hydrolases superfamily. Hydantoinase/dihydropyrimidinase family.</text>
</comment>
<dbReference type="Pfam" id="PF01979">
    <property type="entry name" value="Amidohydro_1"/>
    <property type="match status" value="1"/>
</dbReference>
<dbReference type="SUPFAM" id="SSF51338">
    <property type="entry name" value="Composite domain of metallo-dependent hydrolases"/>
    <property type="match status" value="2"/>
</dbReference>
<feature type="modified residue" description="N6-carboxylysine" evidence="5">
    <location>
        <position position="150"/>
    </location>
</feature>
<accession>A0A2A5TGC6</accession>
<evidence type="ECO:0000313" key="7">
    <source>
        <dbReference type="EMBL" id="QCT70630.1"/>
    </source>
</evidence>
<keyword evidence="3" id="KW-0479">Metal-binding</keyword>
<dbReference type="GO" id="GO:0005829">
    <property type="term" value="C:cytosol"/>
    <property type="evidence" value="ECO:0007669"/>
    <property type="project" value="TreeGrafter"/>
</dbReference>
<dbReference type="FunFam" id="3.20.20.140:FF:000076">
    <property type="entry name" value="Dihydropyrimidinase like 2"/>
    <property type="match status" value="1"/>
</dbReference>
<comment type="cofactor">
    <cofactor evidence="1">
        <name>Zn(2+)</name>
        <dbReference type="ChEBI" id="CHEBI:29105"/>
    </cofactor>
</comment>
<dbReference type="InterPro" id="IPR050378">
    <property type="entry name" value="Metallo-dep_Hydrolases_sf"/>
</dbReference>
<name>A0A2A5TGC6_EUBML</name>
<feature type="domain" description="Amidohydrolase-related" evidence="6">
    <location>
        <begin position="50"/>
        <end position="436"/>
    </location>
</feature>
<keyword evidence="8" id="KW-1185">Reference proteome</keyword>
<dbReference type="Proteomes" id="UP000218387">
    <property type="component" value="Chromosome"/>
</dbReference>
<dbReference type="NCBIfam" id="TIGR02033">
    <property type="entry name" value="D-hydantoinase"/>
    <property type="match status" value="1"/>
</dbReference>
<keyword evidence="4" id="KW-0378">Hydrolase</keyword>
<evidence type="ECO:0000256" key="4">
    <source>
        <dbReference type="ARBA" id="ARBA00022801"/>
    </source>
</evidence>
<gene>
    <name evidence="7" type="primary">hydA</name>
    <name evidence="7" type="ORF">CPZ25_004585</name>
</gene>
<evidence type="ECO:0000313" key="8">
    <source>
        <dbReference type="Proteomes" id="UP000218387"/>
    </source>
</evidence>
<evidence type="ECO:0000256" key="5">
    <source>
        <dbReference type="PIRSR" id="PIRSR611778-50"/>
    </source>
</evidence>
<dbReference type="SUPFAM" id="SSF51556">
    <property type="entry name" value="Metallo-dependent hydrolases"/>
    <property type="match status" value="1"/>
</dbReference>
<protein>
    <submittedName>
        <fullName evidence="7">Dihydropyrimidinase</fullName>
    </submittedName>
</protein>
<organism evidence="7 8">
    <name type="scientific">Eubacterium maltosivorans</name>
    <dbReference type="NCBI Taxonomy" id="2041044"/>
    <lineage>
        <taxon>Bacteria</taxon>
        <taxon>Bacillati</taxon>
        <taxon>Bacillota</taxon>
        <taxon>Clostridia</taxon>
        <taxon>Eubacteriales</taxon>
        <taxon>Eubacteriaceae</taxon>
        <taxon>Eubacterium</taxon>
    </lineage>
</organism>
<dbReference type="Gene3D" id="2.30.40.10">
    <property type="entry name" value="Urease, subunit C, domain 1"/>
    <property type="match status" value="1"/>
</dbReference>
<dbReference type="GO" id="GO:0046872">
    <property type="term" value="F:metal ion binding"/>
    <property type="evidence" value="ECO:0007669"/>
    <property type="project" value="UniProtKB-KW"/>
</dbReference>
<dbReference type="CDD" id="cd01314">
    <property type="entry name" value="D-HYD"/>
    <property type="match status" value="1"/>
</dbReference>
<dbReference type="InterPro" id="IPR032466">
    <property type="entry name" value="Metal_Hydrolase"/>
</dbReference>
<dbReference type="AlphaFoldDB" id="A0A2A5TGC6"/>
<sequence>MKKTIIKGGILFSSTDTLNADILIENDKIAKIDQKLEDPEANIIEAAGKYIFPGFIDPHTHLDMDTGTAHTADDFVSATKGAVSGGTTTIIDFATQDKGHSLTEALENWHMLADNRSSCHYGFHMAITDWNDTTRKELKTMQDFGVTSFKLYMAYDNLRSNDREIFEILEAVKAFGGLVSMHCENGDLVNALIAEQKRQGHMSPAAHPLSRPGFVEAEAVNRFLAIAEAAESPVYVVHLSTERALEACLNGRRRGQKVFIETCPQYLLLDDSCYKLKGFESAKYVFAPPARKPSDEKALWKAVGSGIVDTIGSDHCSFNMKGGKDLGKNDFSKIPNGMPGVETRPILMYTFGVCENKMTLNQLTAQLSETPAKIFGMYPKKGALKAGSDADIVIWDPDYNGIITQKDQYQNVDYTPYEGIKTKGRAEFVLLNGETVVENGQVIAENRGRYISRGICQL</sequence>
<dbReference type="GO" id="GO:0016812">
    <property type="term" value="F:hydrolase activity, acting on carbon-nitrogen (but not peptide) bonds, in cyclic amides"/>
    <property type="evidence" value="ECO:0007669"/>
    <property type="project" value="TreeGrafter"/>
</dbReference>
<dbReference type="KEGG" id="emt:CPZ25_004585"/>
<dbReference type="InterPro" id="IPR011778">
    <property type="entry name" value="Hydantoinase/dihydroPyrase"/>
</dbReference>
<dbReference type="PANTHER" id="PTHR11647:SF1">
    <property type="entry name" value="COLLAPSIN RESPONSE MEDIATOR PROTEIN"/>
    <property type="match status" value="1"/>
</dbReference>
<dbReference type="EMBL" id="CP029487">
    <property type="protein sequence ID" value="QCT70630.1"/>
    <property type="molecule type" value="Genomic_DNA"/>
</dbReference>
<comment type="PTM">
    <text evidence="5">Carbamylation allows a single lysine to coordinate two divalent metal cations.</text>
</comment>
<evidence type="ECO:0000259" key="6">
    <source>
        <dbReference type="Pfam" id="PF01979"/>
    </source>
</evidence>
<evidence type="ECO:0000256" key="3">
    <source>
        <dbReference type="ARBA" id="ARBA00022723"/>
    </source>
</evidence>
<evidence type="ECO:0000256" key="2">
    <source>
        <dbReference type="ARBA" id="ARBA00008829"/>
    </source>
</evidence>
<dbReference type="RefSeq" id="WP_096919705.1">
    <property type="nucleotide sequence ID" value="NZ_CP029487.1"/>
</dbReference>
<dbReference type="PANTHER" id="PTHR11647">
    <property type="entry name" value="HYDRANTOINASE/DIHYDROPYRIMIDINASE FAMILY MEMBER"/>
    <property type="match status" value="1"/>
</dbReference>